<sequence>MGIFAFDNATSHKAFSEDALMASKMNLDSDGEAAKYAIKKHRRHRTINEE</sequence>
<evidence type="ECO:0000313" key="1">
    <source>
        <dbReference type="EMBL" id="CAG8813704.1"/>
    </source>
</evidence>
<protein>
    <submittedName>
        <fullName evidence="1">19566_t:CDS:1</fullName>
    </submittedName>
</protein>
<name>A0A9N9P848_9GLOM</name>
<dbReference type="OrthoDB" id="10044727at2759"/>
<organism evidence="1 2">
    <name type="scientific">Cetraspora pellucida</name>
    <dbReference type="NCBI Taxonomy" id="1433469"/>
    <lineage>
        <taxon>Eukaryota</taxon>
        <taxon>Fungi</taxon>
        <taxon>Fungi incertae sedis</taxon>
        <taxon>Mucoromycota</taxon>
        <taxon>Glomeromycotina</taxon>
        <taxon>Glomeromycetes</taxon>
        <taxon>Diversisporales</taxon>
        <taxon>Gigasporaceae</taxon>
        <taxon>Cetraspora</taxon>
    </lineage>
</organism>
<feature type="non-terminal residue" evidence="1">
    <location>
        <position position="1"/>
    </location>
</feature>
<gene>
    <name evidence="1" type="ORF">CPELLU_LOCUS18946</name>
</gene>
<keyword evidence="2" id="KW-1185">Reference proteome</keyword>
<proteinExistence type="predicted"/>
<dbReference type="AlphaFoldDB" id="A0A9N9P848"/>
<dbReference type="Proteomes" id="UP000789759">
    <property type="component" value="Unassembled WGS sequence"/>
</dbReference>
<evidence type="ECO:0000313" key="2">
    <source>
        <dbReference type="Proteomes" id="UP000789759"/>
    </source>
</evidence>
<comment type="caution">
    <text evidence="1">The sequence shown here is derived from an EMBL/GenBank/DDBJ whole genome shotgun (WGS) entry which is preliminary data.</text>
</comment>
<reference evidence="1" key="1">
    <citation type="submission" date="2021-06" db="EMBL/GenBank/DDBJ databases">
        <authorList>
            <person name="Kallberg Y."/>
            <person name="Tangrot J."/>
            <person name="Rosling A."/>
        </authorList>
    </citation>
    <scope>NUCLEOTIDE SEQUENCE</scope>
    <source>
        <strain evidence="1">FL966</strain>
    </source>
</reference>
<dbReference type="EMBL" id="CAJVQA010041185">
    <property type="protein sequence ID" value="CAG8813704.1"/>
    <property type="molecule type" value="Genomic_DNA"/>
</dbReference>
<accession>A0A9N9P848</accession>